<dbReference type="EMBL" id="JAQFWQ010000055">
    <property type="protein sequence ID" value="MDA2812659.1"/>
    <property type="molecule type" value="Genomic_DNA"/>
</dbReference>
<dbReference type="InterPro" id="IPR036390">
    <property type="entry name" value="WH_DNA-bd_sf"/>
</dbReference>
<comment type="caution">
    <text evidence="2">The sequence shown here is derived from an EMBL/GenBank/DDBJ whole genome shotgun (WGS) entry which is preliminary data.</text>
</comment>
<dbReference type="PRINTS" id="PR00598">
    <property type="entry name" value="HTHMARR"/>
</dbReference>
<reference evidence="2 3" key="1">
    <citation type="submission" date="2023-01" db="EMBL/GenBank/DDBJ databases">
        <title>Draft genome sequence of Nocardiopsis sp. RSe5-2 isolated from halophytes.</title>
        <authorList>
            <person name="Duangmal K."/>
            <person name="Chantavorakit T."/>
        </authorList>
    </citation>
    <scope>NUCLEOTIDE SEQUENCE [LARGE SCALE GENOMIC DNA]</scope>
    <source>
        <strain evidence="2 3">RSe5-2</strain>
    </source>
</reference>
<evidence type="ECO:0000313" key="2">
    <source>
        <dbReference type="EMBL" id="MDA2812659.1"/>
    </source>
</evidence>
<dbReference type="PANTHER" id="PTHR33164:SF107">
    <property type="entry name" value="TRANSCRIPTIONAL REGULATORY PROTEIN"/>
    <property type="match status" value="1"/>
</dbReference>
<evidence type="ECO:0000313" key="3">
    <source>
        <dbReference type="Proteomes" id="UP001527866"/>
    </source>
</evidence>
<keyword evidence="3" id="KW-1185">Reference proteome</keyword>
<dbReference type="InterPro" id="IPR036388">
    <property type="entry name" value="WH-like_DNA-bd_sf"/>
</dbReference>
<dbReference type="InterPro" id="IPR000835">
    <property type="entry name" value="HTH_MarR-typ"/>
</dbReference>
<dbReference type="Proteomes" id="UP001527866">
    <property type="component" value="Unassembled WGS sequence"/>
</dbReference>
<dbReference type="Gene3D" id="1.10.10.10">
    <property type="entry name" value="Winged helix-like DNA-binding domain superfamily/Winged helix DNA-binding domain"/>
    <property type="match status" value="1"/>
</dbReference>
<accession>A0ABT4U880</accession>
<dbReference type="RefSeq" id="WP_270687281.1">
    <property type="nucleotide sequence ID" value="NZ_JAQFWQ010000055.1"/>
</dbReference>
<feature type="domain" description="HTH marR-type" evidence="1">
    <location>
        <begin position="8"/>
        <end position="139"/>
    </location>
</feature>
<name>A0ABT4U880_9ACTN</name>
<protein>
    <submittedName>
        <fullName evidence="2">MarR family transcriptional regulator</fullName>
    </submittedName>
</protein>
<gene>
    <name evidence="2" type="ORF">O4J56_18590</name>
</gene>
<dbReference type="PANTHER" id="PTHR33164">
    <property type="entry name" value="TRANSCRIPTIONAL REGULATOR, MARR FAMILY"/>
    <property type="match status" value="1"/>
</dbReference>
<dbReference type="Pfam" id="PF12802">
    <property type="entry name" value="MarR_2"/>
    <property type="match status" value="1"/>
</dbReference>
<dbReference type="SUPFAM" id="SSF46785">
    <property type="entry name" value="Winged helix' DNA-binding domain"/>
    <property type="match status" value="1"/>
</dbReference>
<proteinExistence type="predicted"/>
<dbReference type="PROSITE" id="PS50995">
    <property type="entry name" value="HTH_MARR_2"/>
    <property type="match status" value="1"/>
</dbReference>
<dbReference type="SMART" id="SM00347">
    <property type="entry name" value="HTH_MARR"/>
    <property type="match status" value="1"/>
</dbReference>
<evidence type="ECO:0000259" key="1">
    <source>
        <dbReference type="PROSITE" id="PS50995"/>
    </source>
</evidence>
<sequence length="152" mass="16064">MGKQTDGPMDVATALVRTSFLVDAVYAEASGDYGITPQQGNLLCVLMAQPHGMGELGGMLRLAKSSLTGLVDRTARRGLVRRETAPDDGRAVVIALTEEGAEVAAEFYADACRRIAALTDGLDEEARTGLTALLEQVVTENHVPEVFTGTAE</sequence>
<organism evidence="2 3">
    <name type="scientific">Nocardiopsis endophytica</name>
    <dbReference type="NCBI Taxonomy" id="3018445"/>
    <lineage>
        <taxon>Bacteria</taxon>
        <taxon>Bacillati</taxon>
        <taxon>Actinomycetota</taxon>
        <taxon>Actinomycetes</taxon>
        <taxon>Streptosporangiales</taxon>
        <taxon>Nocardiopsidaceae</taxon>
        <taxon>Nocardiopsis</taxon>
    </lineage>
</organism>
<dbReference type="InterPro" id="IPR039422">
    <property type="entry name" value="MarR/SlyA-like"/>
</dbReference>